<dbReference type="EMBL" id="FNDG01000006">
    <property type="protein sequence ID" value="SDH68311.1"/>
    <property type="molecule type" value="Genomic_DNA"/>
</dbReference>
<sequence>MTTPSHAQAPLQALEAERAIDQMLARLDLIQAACGEAFPLYCRGVGQPWKASCGGSWLGGFWAGLWWLRAYGQGDRQDQQQAERIARRLADKLDDDTHHRSLIFWYGAGLGARLLDNQPSAALARQARQRLALAFDPLLGAIPLGRDMGGGEHGARCLSIDPLAATLRLFALDAEPHLLNLGRQQLQGSLHACAGADGAWSSHARFVQGRWQPGDAPGNWSRGQAWAMLGLEVGAALYGEPYGACAERAADYWLLSRAHAGPLNRLDQPHAADDPCAAAMASLALLGRSVTAANGGALRMQAGAQLAAIIRGGDFHDGCFVGHCYRTAATVEQKVETACGSFFLLAALLAWSGKIDPAWL</sequence>
<dbReference type="GO" id="GO:0005975">
    <property type="term" value="P:carbohydrate metabolic process"/>
    <property type="evidence" value="ECO:0007669"/>
    <property type="project" value="InterPro"/>
</dbReference>
<evidence type="ECO:0000313" key="1">
    <source>
        <dbReference type="EMBL" id="SDH68311.1"/>
    </source>
</evidence>
<accession>A0A1G8EEM4</accession>
<keyword evidence="1" id="KW-0378">Hydrolase</keyword>
<evidence type="ECO:0000313" key="2">
    <source>
        <dbReference type="Proteomes" id="UP000198606"/>
    </source>
</evidence>
<dbReference type="GO" id="GO:0016787">
    <property type="term" value="F:hydrolase activity"/>
    <property type="evidence" value="ECO:0007669"/>
    <property type="project" value="UniProtKB-KW"/>
</dbReference>
<gene>
    <name evidence="1" type="ORF">SAMN05216588_106189</name>
</gene>
<dbReference type="Proteomes" id="UP000198606">
    <property type="component" value="Unassembled WGS sequence"/>
</dbReference>
<reference evidence="1 2" key="1">
    <citation type="submission" date="2016-10" db="EMBL/GenBank/DDBJ databases">
        <authorList>
            <person name="de Groot N.N."/>
        </authorList>
    </citation>
    <scope>NUCLEOTIDE SEQUENCE [LARGE SCALE GENOMIC DNA]</scope>
    <source>
        <strain evidence="1 2">LMG 18387</strain>
    </source>
</reference>
<dbReference type="InterPro" id="IPR012341">
    <property type="entry name" value="6hp_glycosidase-like_sf"/>
</dbReference>
<dbReference type="SUPFAM" id="SSF48208">
    <property type="entry name" value="Six-hairpin glycosidases"/>
    <property type="match status" value="1"/>
</dbReference>
<name>A0A1G8EEM4_9GAMM</name>
<dbReference type="InterPro" id="IPR008928">
    <property type="entry name" value="6-hairpin_glycosidase_sf"/>
</dbReference>
<dbReference type="AlphaFoldDB" id="A0A1G8EEM4"/>
<proteinExistence type="predicted"/>
<dbReference type="STRING" id="29435.SAMN05216588_106189"/>
<protein>
    <submittedName>
        <fullName evidence="1">Unsaturated chondroitin disaccharide hydrolase</fullName>
    </submittedName>
</protein>
<dbReference type="RefSeq" id="WP_084304549.1">
    <property type="nucleotide sequence ID" value="NZ_FNDG01000006.1"/>
</dbReference>
<dbReference type="Gene3D" id="1.50.10.10">
    <property type="match status" value="1"/>
</dbReference>
<organism evidence="1 2">
    <name type="scientific">Phytopseudomonas flavescens</name>
    <dbReference type="NCBI Taxonomy" id="29435"/>
    <lineage>
        <taxon>Bacteria</taxon>
        <taxon>Pseudomonadati</taxon>
        <taxon>Pseudomonadota</taxon>
        <taxon>Gammaproteobacteria</taxon>
        <taxon>Pseudomonadales</taxon>
        <taxon>Pseudomonadaceae</taxon>
        <taxon>Phytopseudomonas</taxon>
    </lineage>
</organism>